<dbReference type="Gramene" id="ONK79678">
    <property type="protein sequence ID" value="ONK79678"/>
    <property type="gene ID" value="A4U43_C01F8920"/>
</dbReference>
<dbReference type="AlphaFoldDB" id="A0A5P1FN73"/>
<evidence type="ECO:0000256" key="1">
    <source>
        <dbReference type="SAM" id="MobiDB-lite"/>
    </source>
</evidence>
<evidence type="ECO:0000313" key="3">
    <source>
        <dbReference type="Proteomes" id="UP000243459"/>
    </source>
</evidence>
<accession>A0A5P1FN73</accession>
<feature type="compositionally biased region" description="Polar residues" evidence="1">
    <location>
        <begin position="40"/>
        <end position="50"/>
    </location>
</feature>
<reference evidence="3" key="1">
    <citation type="journal article" date="2017" name="Nat. Commun.">
        <title>The asparagus genome sheds light on the origin and evolution of a young Y chromosome.</title>
        <authorList>
            <person name="Harkess A."/>
            <person name="Zhou J."/>
            <person name="Xu C."/>
            <person name="Bowers J.E."/>
            <person name="Van der Hulst R."/>
            <person name="Ayyampalayam S."/>
            <person name="Mercati F."/>
            <person name="Riccardi P."/>
            <person name="McKain M.R."/>
            <person name="Kakrana A."/>
            <person name="Tang H."/>
            <person name="Ray J."/>
            <person name="Groenendijk J."/>
            <person name="Arikit S."/>
            <person name="Mathioni S.M."/>
            <person name="Nakano M."/>
            <person name="Shan H."/>
            <person name="Telgmann-Rauber A."/>
            <person name="Kanno A."/>
            <person name="Yue Z."/>
            <person name="Chen H."/>
            <person name="Li W."/>
            <person name="Chen Y."/>
            <person name="Xu X."/>
            <person name="Zhang Y."/>
            <person name="Luo S."/>
            <person name="Chen H."/>
            <person name="Gao J."/>
            <person name="Mao Z."/>
            <person name="Pires J.C."/>
            <person name="Luo M."/>
            <person name="Kudrna D."/>
            <person name="Wing R.A."/>
            <person name="Meyers B.C."/>
            <person name="Yi K."/>
            <person name="Kong H."/>
            <person name="Lavrijsen P."/>
            <person name="Sunseri F."/>
            <person name="Falavigna A."/>
            <person name="Ye Y."/>
            <person name="Leebens-Mack J.H."/>
            <person name="Chen G."/>
        </authorList>
    </citation>
    <scope>NUCLEOTIDE SEQUENCE [LARGE SCALE GENOMIC DNA]</scope>
    <source>
        <strain evidence="3">cv. DH0086</strain>
    </source>
</reference>
<protein>
    <submittedName>
        <fullName evidence="2">Uncharacterized protein</fullName>
    </submittedName>
</protein>
<gene>
    <name evidence="2" type="ORF">A4U43_C01F8920</name>
</gene>
<organism evidence="2 3">
    <name type="scientific">Asparagus officinalis</name>
    <name type="common">Garden asparagus</name>
    <dbReference type="NCBI Taxonomy" id="4686"/>
    <lineage>
        <taxon>Eukaryota</taxon>
        <taxon>Viridiplantae</taxon>
        <taxon>Streptophyta</taxon>
        <taxon>Embryophyta</taxon>
        <taxon>Tracheophyta</taxon>
        <taxon>Spermatophyta</taxon>
        <taxon>Magnoliopsida</taxon>
        <taxon>Liliopsida</taxon>
        <taxon>Asparagales</taxon>
        <taxon>Asparagaceae</taxon>
        <taxon>Asparagoideae</taxon>
        <taxon>Asparagus</taxon>
    </lineage>
</organism>
<name>A0A5P1FN73_ASPOF</name>
<feature type="region of interest" description="Disordered" evidence="1">
    <location>
        <begin position="1"/>
        <end position="64"/>
    </location>
</feature>
<keyword evidence="3" id="KW-1185">Reference proteome</keyword>
<evidence type="ECO:0000313" key="2">
    <source>
        <dbReference type="EMBL" id="ONK79678.1"/>
    </source>
</evidence>
<dbReference type="EMBL" id="CM007381">
    <property type="protein sequence ID" value="ONK79678.1"/>
    <property type="molecule type" value="Genomic_DNA"/>
</dbReference>
<proteinExistence type="predicted"/>
<dbReference type="Proteomes" id="UP000243459">
    <property type="component" value="Chromosome 1"/>
</dbReference>
<sequence>MNRDDGKSSSGPIKGLDIPNKEGNPGPIEDVIMSILTPGKSKTGNVNDTGMPTLRLDPGKNPEHMQVHVPQEKVEAVQAGKIAQLPESAETDSAWI</sequence>